<dbReference type="EMBL" id="CAADFA010000355">
    <property type="protein sequence ID" value="VFJ63828.1"/>
    <property type="molecule type" value="Genomic_DNA"/>
</dbReference>
<dbReference type="InterPro" id="IPR006311">
    <property type="entry name" value="TAT_signal"/>
</dbReference>
<evidence type="ECO:0000313" key="5">
    <source>
        <dbReference type="EMBL" id="VFJ64533.1"/>
    </source>
</evidence>
<dbReference type="InterPro" id="IPR036188">
    <property type="entry name" value="FAD/NAD-bd_sf"/>
</dbReference>
<dbReference type="Pfam" id="PF07992">
    <property type="entry name" value="Pyr_redox_2"/>
    <property type="match status" value="1"/>
</dbReference>
<evidence type="ECO:0000256" key="1">
    <source>
        <dbReference type="ARBA" id="ARBA00022729"/>
    </source>
</evidence>
<feature type="domain" description="FAD/NAD(P)-binding" evidence="2">
    <location>
        <begin position="52"/>
        <end position="165"/>
    </location>
</feature>
<keyword evidence="1" id="KW-0732">Signal</keyword>
<dbReference type="EMBL" id="CAADFL010000357">
    <property type="protein sequence ID" value="VFK15150.1"/>
    <property type="molecule type" value="Genomic_DNA"/>
</dbReference>
<evidence type="ECO:0000313" key="4">
    <source>
        <dbReference type="EMBL" id="VFJ63828.1"/>
    </source>
</evidence>
<dbReference type="Pfam" id="PF21706">
    <property type="entry name" value="FCSD_central"/>
    <property type="match status" value="1"/>
</dbReference>
<dbReference type="InterPro" id="IPR052541">
    <property type="entry name" value="SQRD"/>
</dbReference>
<feature type="domain" description="Sulfide dehydrogenase [flavocytochrome c] flavoprotein chain central" evidence="3">
    <location>
        <begin position="185"/>
        <end position="298"/>
    </location>
</feature>
<dbReference type="GO" id="GO:0016491">
    <property type="term" value="F:oxidoreductase activity"/>
    <property type="evidence" value="ECO:0007669"/>
    <property type="project" value="InterPro"/>
</dbReference>
<name>A0A450WDP4_9GAMM</name>
<accession>A0A450WDP4</accession>
<dbReference type="NCBIfam" id="TIGR01409">
    <property type="entry name" value="TAT_signal_seq"/>
    <property type="match status" value="1"/>
</dbReference>
<dbReference type="SUPFAM" id="SSF51905">
    <property type="entry name" value="FAD/NAD(P)-binding domain"/>
    <property type="match status" value="2"/>
</dbReference>
<reference evidence="6" key="1">
    <citation type="submission" date="2019-02" db="EMBL/GenBank/DDBJ databases">
        <authorList>
            <person name="Gruber-Vodicka R. H."/>
            <person name="Seah K. B. B."/>
        </authorList>
    </citation>
    <scope>NUCLEOTIDE SEQUENCE</scope>
    <source>
        <strain evidence="5">BECK_BZ163</strain>
        <strain evidence="6">BECK_BZ164</strain>
        <strain evidence="4">BECK_BZ165</strain>
    </source>
</reference>
<dbReference type="PANTHER" id="PTHR43755">
    <property type="match status" value="1"/>
</dbReference>
<dbReference type="PANTHER" id="PTHR43755:SF1">
    <property type="entry name" value="FAD-DEPENDENT PYRIDINE NUCLEOTIDE-DISULPHIDE OXIDOREDUCTASE"/>
    <property type="match status" value="1"/>
</dbReference>
<proteinExistence type="predicted"/>
<dbReference type="InterPro" id="IPR049386">
    <property type="entry name" value="FCSD_central"/>
</dbReference>
<sequence>MKPNPIMPPYAHRHTPRHAKISRRGFVKLLGAGSAAALAGFPAIGRAIHKGQVAVIGGGYGGATVAKYLRLADPAIGVSLFERNKAFISCPGSNLVLGGEKTVRDISFGYDTLALRYGISVAHDEVTEIDPVRLSVTTANGMWQTYDRIVVAPGIDFRWEEMDGYDETVAARLPHAWETGDQVLLLRRQLRELRDGEVVLVSVPPMPFRCPAAPYERASQIAYYLRQEKPASKVIILDANDGFYKQALFEQGWKRHYPGMITRVPASRGGGVVRVDGATRTLFTGSGSYRGAVINLIPPPAGRHDRPTNGAGRRIGLVSGGPTNVRVHLASRDTRDRGCLPGGGAAEVRLHGQFHGQDLRRRGRRLDQR</sequence>
<dbReference type="InterPro" id="IPR023753">
    <property type="entry name" value="FAD/NAD-binding_dom"/>
</dbReference>
<evidence type="ECO:0000259" key="2">
    <source>
        <dbReference type="Pfam" id="PF07992"/>
    </source>
</evidence>
<gene>
    <name evidence="5" type="ORF">BECKFM1743A_GA0114220_103592</name>
    <name evidence="6" type="ORF">BECKFM1743B_GA0114221_103575</name>
    <name evidence="4" type="ORF">BECKFM1743C_GA0114222_103555</name>
</gene>
<dbReference type="Gene3D" id="3.50.50.60">
    <property type="entry name" value="FAD/NAD(P)-binding domain"/>
    <property type="match status" value="2"/>
</dbReference>
<evidence type="ECO:0000259" key="3">
    <source>
        <dbReference type="Pfam" id="PF21706"/>
    </source>
</evidence>
<dbReference type="PROSITE" id="PS51318">
    <property type="entry name" value="TAT"/>
    <property type="match status" value="1"/>
</dbReference>
<dbReference type="EMBL" id="CAADEZ010000359">
    <property type="protein sequence ID" value="VFJ64533.1"/>
    <property type="molecule type" value="Genomic_DNA"/>
</dbReference>
<organism evidence="6">
    <name type="scientific">Candidatus Kentrum sp. FM</name>
    <dbReference type="NCBI Taxonomy" id="2126340"/>
    <lineage>
        <taxon>Bacteria</taxon>
        <taxon>Pseudomonadati</taxon>
        <taxon>Pseudomonadota</taxon>
        <taxon>Gammaproteobacteria</taxon>
        <taxon>Candidatus Kentrum</taxon>
    </lineage>
</organism>
<dbReference type="AlphaFoldDB" id="A0A450WDP4"/>
<dbReference type="InterPro" id="IPR019546">
    <property type="entry name" value="TAT_signal_bac_arc"/>
</dbReference>
<evidence type="ECO:0000313" key="6">
    <source>
        <dbReference type="EMBL" id="VFK15150.1"/>
    </source>
</evidence>
<protein>
    <submittedName>
        <fullName evidence="6">Sulfide dehydrogenase [flavocytochrome c] flavoprotein chain</fullName>
    </submittedName>
</protein>